<sequence>MNRSQFLRLSATGAVAFAFRPRWALGAINFDFQGIPAGLRPYLQTPRPDSIWVSWWSDADTQTYVDFGTSAAALTQTVSGTVNVMGTNYCYHSVRLTGLQPNTYYYYRARTENVTSEIFRFRTPKAIGTATGRFRVLVIGDNQIIDPEQRRYERLVERAKKKVEDLYGVPIEEAIDLVLLPGDQVDVGTLEHYRHLHFKFCGWISPSVPIMTTIGNHETYSDPGLANYKAVFNYDDLSCLGVTSPDPEVYYAYQLANIAFVHASSEHTTTAQTTWVQNLVNAANAAPGLDWMISLCHRPYQAEQYIGDISSWMRNTAMPVFAQTQKHVLNIGAHHHLYARGQTRQWPVYHIISGGSAWDQYWGQSNESNYDDVQKTIANWAWQLIEFDLDAKTMDVRCFAEANVRFPTATRWSYNSRLIDQFSRKLNVTATPQKPALTNTFSAPVTLPVQLTSTPYQTTSGEAMNSTWFQVAADAAFTNLKIDQIRDVENMYGDTGSPLYEPVNTNAGVDILKFTIATSGLPNGTYQARVRHRDTNTLWSPWSDVVSFTVTGSVTADPKLTLQKSVYPPTENFSVAFENGAGHVKDWIGIYKKGQSPGSSNSTTWSYLNNSTTAPATAIRNGSLNFTYDLPVGEWFAAFFTADGYTELAPRVSFYVGNMVTMTPGEDAYDEGETARINFTNSPAGTKDWIGIFKVGTNPAPNVAAKWSYAAAASGFRDFTGLAKGYYYAVFMVNDGYQEISTRVPFSVGSLISSVSMESAQVSQGSDFTVHFSDGPGIAKDWIGIFKEGETPGVNVLTAYLYFAGAASGSVNFHLPDLPPGNYFAAMFTNDSYTEVSNRVTFTVLGKPPLEFEQASLEGNQMRLRWKSESGKTYRIQKSTGLTTGWTDVRTVTATGSSHEELVPVDRATQPTCFFRVTDE</sequence>
<evidence type="ECO:0000313" key="4">
    <source>
        <dbReference type="EMBL" id="MEK7949688.1"/>
    </source>
</evidence>
<dbReference type="PANTHER" id="PTHR45867">
    <property type="entry name" value="PURPLE ACID PHOSPHATASE"/>
    <property type="match status" value="1"/>
</dbReference>
<dbReference type="InterPro" id="IPR004843">
    <property type="entry name" value="Calcineurin-like_PHP"/>
</dbReference>
<evidence type="ECO:0000259" key="3">
    <source>
        <dbReference type="Pfam" id="PF16656"/>
    </source>
</evidence>
<evidence type="ECO:0000256" key="1">
    <source>
        <dbReference type="ARBA" id="ARBA00022729"/>
    </source>
</evidence>
<evidence type="ECO:0000259" key="2">
    <source>
        <dbReference type="Pfam" id="PF00149"/>
    </source>
</evidence>
<dbReference type="InterPro" id="IPR008963">
    <property type="entry name" value="Purple_acid_Pase-like_N"/>
</dbReference>
<dbReference type="Pfam" id="PF00149">
    <property type="entry name" value="Metallophos"/>
    <property type="match status" value="1"/>
</dbReference>
<dbReference type="Gene3D" id="2.60.40.380">
    <property type="entry name" value="Purple acid phosphatase-like, N-terminal"/>
    <property type="match status" value="1"/>
</dbReference>
<dbReference type="SUPFAM" id="SSF56300">
    <property type="entry name" value="Metallo-dependent phosphatases"/>
    <property type="match status" value="1"/>
</dbReference>
<dbReference type="CDD" id="cd00838">
    <property type="entry name" value="MPP_superfamily"/>
    <property type="match status" value="1"/>
</dbReference>
<keyword evidence="5" id="KW-1185">Reference proteome</keyword>
<dbReference type="Gene3D" id="3.60.21.10">
    <property type="match status" value="1"/>
</dbReference>
<name>A0ABU9AQ43_9BACT</name>
<dbReference type="PANTHER" id="PTHR45867:SF3">
    <property type="entry name" value="ACID PHOSPHATASE TYPE 7"/>
    <property type="match status" value="1"/>
</dbReference>
<feature type="domain" description="Calcineurin-like phosphoesterase" evidence="2">
    <location>
        <begin position="134"/>
        <end position="337"/>
    </location>
</feature>
<dbReference type="SUPFAM" id="SSF49363">
    <property type="entry name" value="Purple acid phosphatase, N-terminal domain"/>
    <property type="match status" value="1"/>
</dbReference>
<dbReference type="Proteomes" id="UP001371305">
    <property type="component" value="Unassembled WGS sequence"/>
</dbReference>
<evidence type="ECO:0000313" key="5">
    <source>
        <dbReference type="Proteomes" id="UP001371305"/>
    </source>
</evidence>
<organism evidence="4 5">
    <name type="scientific">Luteolibacter soli</name>
    <dbReference type="NCBI Taxonomy" id="3135280"/>
    <lineage>
        <taxon>Bacteria</taxon>
        <taxon>Pseudomonadati</taxon>
        <taxon>Verrucomicrobiota</taxon>
        <taxon>Verrucomicrobiia</taxon>
        <taxon>Verrucomicrobiales</taxon>
        <taxon>Verrucomicrobiaceae</taxon>
        <taxon>Luteolibacter</taxon>
    </lineage>
</organism>
<proteinExistence type="predicted"/>
<dbReference type="RefSeq" id="WP_341403106.1">
    <property type="nucleotide sequence ID" value="NZ_JBBUKT010000001.1"/>
</dbReference>
<dbReference type="InterPro" id="IPR029052">
    <property type="entry name" value="Metallo-depent_PP-like"/>
</dbReference>
<gene>
    <name evidence="4" type="ORF">WKV53_04245</name>
</gene>
<feature type="domain" description="Purple acid phosphatase N-terminal" evidence="3">
    <location>
        <begin position="42"/>
        <end position="123"/>
    </location>
</feature>
<reference evidence="4 5" key="1">
    <citation type="submission" date="2024-04" db="EMBL/GenBank/DDBJ databases">
        <title>Luteolibacter sp. isolated from soil.</title>
        <authorList>
            <person name="An J."/>
        </authorList>
    </citation>
    <scope>NUCLEOTIDE SEQUENCE [LARGE SCALE GENOMIC DNA]</scope>
    <source>
        <strain evidence="4 5">Y139</strain>
    </source>
</reference>
<dbReference type="InterPro" id="IPR015914">
    <property type="entry name" value="PAPs_N"/>
</dbReference>
<dbReference type="EMBL" id="JBBUKT010000001">
    <property type="protein sequence ID" value="MEK7949688.1"/>
    <property type="molecule type" value="Genomic_DNA"/>
</dbReference>
<accession>A0ABU9AQ43</accession>
<dbReference type="Pfam" id="PF16656">
    <property type="entry name" value="Pur_ac_phosph_N"/>
    <property type="match status" value="1"/>
</dbReference>
<comment type="caution">
    <text evidence="4">The sequence shown here is derived from an EMBL/GenBank/DDBJ whole genome shotgun (WGS) entry which is preliminary data.</text>
</comment>
<protein>
    <submittedName>
        <fullName evidence="4">Fibronectin type III domain-containing protein</fullName>
    </submittedName>
</protein>
<keyword evidence="1" id="KW-0732">Signal</keyword>